<reference evidence="5" key="1">
    <citation type="journal article" date="2015" name="Proc. Natl. Acad. Sci. U.S.A.">
        <title>Networks of energetic and metabolic interactions define dynamics in microbial communities.</title>
        <authorList>
            <person name="Embree M."/>
            <person name="Liu J.K."/>
            <person name="Al-Bassam M.M."/>
            <person name="Zengler K."/>
        </authorList>
    </citation>
    <scope>NUCLEOTIDE SEQUENCE</scope>
</reference>
<feature type="transmembrane region" description="Helical" evidence="3">
    <location>
        <begin position="91"/>
        <end position="110"/>
    </location>
</feature>
<keyword evidence="1" id="KW-0285">Flavoprotein</keyword>
<evidence type="ECO:0000256" key="2">
    <source>
        <dbReference type="ARBA" id="ARBA00022643"/>
    </source>
</evidence>
<dbReference type="EMBL" id="LNQE01000149">
    <property type="protein sequence ID" value="KUG28985.1"/>
    <property type="molecule type" value="Genomic_DNA"/>
</dbReference>
<evidence type="ECO:0000259" key="4">
    <source>
        <dbReference type="Pfam" id="PF03358"/>
    </source>
</evidence>
<dbReference type="InterPro" id="IPR005025">
    <property type="entry name" value="FMN_Rdtase-like_dom"/>
</dbReference>
<organism evidence="5">
    <name type="scientific">hydrocarbon metagenome</name>
    <dbReference type="NCBI Taxonomy" id="938273"/>
    <lineage>
        <taxon>unclassified sequences</taxon>
        <taxon>metagenomes</taxon>
        <taxon>ecological metagenomes</taxon>
    </lineage>
</organism>
<dbReference type="InterPro" id="IPR029039">
    <property type="entry name" value="Flavoprotein-like_sf"/>
</dbReference>
<feature type="domain" description="NADPH-dependent FMN reductase-like" evidence="4">
    <location>
        <begin position="22"/>
        <end position="158"/>
    </location>
</feature>
<keyword evidence="3" id="KW-0472">Membrane</keyword>
<dbReference type="GO" id="GO:0016491">
    <property type="term" value="F:oxidoreductase activity"/>
    <property type="evidence" value="ECO:0007669"/>
    <property type="project" value="InterPro"/>
</dbReference>
<dbReference type="Gene3D" id="3.40.50.360">
    <property type="match status" value="1"/>
</dbReference>
<keyword evidence="3" id="KW-0812">Transmembrane</keyword>
<keyword evidence="3" id="KW-1133">Transmembrane helix</keyword>
<dbReference type="Pfam" id="PF03358">
    <property type="entry name" value="FMN_red"/>
    <property type="match status" value="1"/>
</dbReference>
<dbReference type="SUPFAM" id="SSF52218">
    <property type="entry name" value="Flavoproteins"/>
    <property type="match status" value="1"/>
</dbReference>
<accession>A0A0W8G7B8</accession>
<proteinExistence type="predicted"/>
<protein>
    <submittedName>
        <fullName evidence="5">Iron-sulfur flavoprotein</fullName>
    </submittedName>
</protein>
<keyword evidence="2" id="KW-0288">FMN</keyword>
<evidence type="ECO:0000313" key="5">
    <source>
        <dbReference type="EMBL" id="KUG28985.1"/>
    </source>
</evidence>
<comment type="caution">
    <text evidence="5">The sequence shown here is derived from an EMBL/GenBank/DDBJ whole genome shotgun (WGS) entry which is preliminary data.</text>
</comment>
<gene>
    <name evidence="5" type="ORF">ASZ90_001165</name>
</gene>
<evidence type="ECO:0000256" key="3">
    <source>
        <dbReference type="SAM" id="Phobius"/>
    </source>
</evidence>
<dbReference type="InterPro" id="IPR051796">
    <property type="entry name" value="ISF_SsuE-like"/>
</dbReference>
<name>A0A0W8G7B8_9ZZZZ</name>
<evidence type="ECO:0000256" key="1">
    <source>
        <dbReference type="ARBA" id="ARBA00022630"/>
    </source>
</evidence>
<dbReference type="PANTHER" id="PTHR43278">
    <property type="entry name" value="NAD(P)H-DEPENDENT FMN-CONTAINING OXIDOREDUCTASE YWQN-RELATED"/>
    <property type="match status" value="1"/>
</dbReference>
<dbReference type="PANTHER" id="PTHR43278:SF1">
    <property type="entry name" value="IRON-SULFUR FLAVOPROTEIN MJ1083"/>
    <property type="match status" value="1"/>
</dbReference>
<dbReference type="AlphaFoldDB" id="A0A0W8G7B8"/>
<sequence>MNPPPHAVSGRPGETLAPIAPVLVLCCSPRAGGNSDLAGQAMARGVLAAGGESLTYYLREHCVLPCVGCGACAASPGHRCVLGDKDDAETLFAAMLGASAVILASPIYFYHVPAGLKALIDRGQRFHAAAEAAPDEKVGGGRGRPAVYAILVSGRKKGAKLFDGALLSLKYFFSPMGLDLAEPTLLRGYDAAGDLSADTTVGARLAWRGGELWRELAARRMVA</sequence>